<feature type="transmembrane region" description="Helical" evidence="1">
    <location>
        <begin position="386"/>
        <end position="409"/>
    </location>
</feature>
<dbReference type="GO" id="GO:0016255">
    <property type="term" value="P:attachment of GPI anchor to protein"/>
    <property type="evidence" value="ECO:0007669"/>
    <property type="project" value="TreeGrafter"/>
</dbReference>
<dbReference type="Proteomes" id="UP000317494">
    <property type="component" value="Unassembled WGS sequence"/>
</dbReference>
<accession>A0A507CPZ3</accession>
<keyword evidence="1" id="KW-0812">Transmembrane</keyword>
<feature type="transmembrane region" description="Helical" evidence="1">
    <location>
        <begin position="33"/>
        <end position="55"/>
    </location>
</feature>
<dbReference type="InterPro" id="IPR007246">
    <property type="entry name" value="Gaa1"/>
</dbReference>
<dbReference type="PANTHER" id="PTHR13304:SF0">
    <property type="entry name" value="GLYCOSYLPHOSPHATIDYLINOSITOL ANCHOR ATTACHMENT 1 PROTEIN"/>
    <property type="match status" value="1"/>
</dbReference>
<protein>
    <submittedName>
        <fullName evidence="2">Uncharacterized protein</fullName>
    </submittedName>
</protein>
<gene>
    <name evidence="2" type="ORF">SeMB42_g05676</name>
</gene>
<evidence type="ECO:0000256" key="1">
    <source>
        <dbReference type="SAM" id="Phobius"/>
    </source>
</evidence>
<organism evidence="2 3">
    <name type="scientific">Synchytrium endobioticum</name>
    <dbReference type="NCBI Taxonomy" id="286115"/>
    <lineage>
        <taxon>Eukaryota</taxon>
        <taxon>Fungi</taxon>
        <taxon>Fungi incertae sedis</taxon>
        <taxon>Chytridiomycota</taxon>
        <taxon>Chytridiomycota incertae sedis</taxon>
        <taxon>Chytridiomycetes</taxon>
        <taxon>Synchytriales</taxon>
        <taxon>Synchytriaceae</taxon>
        <taxon>Synchytrium</taxon>
    </lineage>
</organism>
<feature type="transmembrane region" description="Helical" evidence="1">
    <location>
        <begin position="489"/>
        <end position="510"/>
    </location>
</feature>
<dbReference type="PIRSF" id="PIRSF036762">
    <property type="entry name" value="GAA1"/>
    <property type="match status" value="1"/>
</dbReference>
<feature type="transmembrane region" description="Helical" evidence="1">
    <location>
        <begin position="545"/>
        <end position="564"/>
    </location>
</feature>
<dbReference type="EMBL" id="QEAN01000280">
    <property type="protein sequence ID" value="TPX41205.1"/>
    <property type="molecule type" value="Genomic_DNA"/>
</dbReference>
<keyword evidence="3" id="KW-1185">Reference proteome</keyword>
<reference evidence="2 3" key="1">
    <citation type="journal article" date="2019" name="Sci. Rep.">
        <title>Comparative genomics of chytrid fungi reveal insights into the obligate biotrophic and pathogenic lifestyle of Synchytrium endobioticum.</title>
        <authorList>
            <person name="van de Vossenberg B.T.L.H."/>
            <person name="Warris S."/>
            <person name="Nguyen H.D.T."/>
            <person name="van Gent-Pelzer M.P.E."/>
            <person name="Joly D.L."/>
            <person name="van de Geest H.C."/>
            <person name="Bonants P.J.M."/>
            <person name="Smith D.S."/>
            <person name="Levesque C.A."/>
            <person name="van der Lee T.A.J."/>
        </authorList>
    </citation>
    <scope>NUCLEOTIDE SEQUENCE [LARGE SCALE GENOMIC DNA]</scope>
    <source>
        <strain evidence="2 3">MB42</strain>
    </source>
</reference>
<evidence type="ECO:0000313" key="3">
    <source>
        <dbReference type="Proteomes" id="UP000317494"/>
    </source>
</evidence>
<dbReference type="Pfam" id="PF04114">
    <property type="entry name" value="Gaa1"/>
    <property type="match status" value="1"/>
</dbReference>
<dbReference type="GO" id="GO:0042765">
    <property type="term" value="C:GPI-anchor transamidase complex"/>
    <property type="evidence" value="ECO:0007669"/>
    <property type="project" value="InterPro"/>
</dbReference>
<keyword evidence="1" id="KW-1133">Transmembrane helix</keyword>
<dbReference type="STRING" id="286115.A0A507CPZ3"/>
<feature type="transmembrane region" description="Helical" evidence="1">
    <location>
        <begin position="522"/>
        <end position="539"/>
    </location>
</feature>
<feature type="transmembrane region" description="Helical" evidence="1">
    <location>
        <begin position="448"/>
        <end position="469"/>
    </location>
</feature>
<dbReference type="AlphaFoldDB" id="A0A507CPZ3"/>
<dbReference type="VEuPathDB" id="FungiDB:SeMB42_g05676"/>
<keyword evidence="1" id="KW-0472">Membrane</keyword>
<evidence type="ECO:0000313" key="2">
    <source>
        <dbReference type="EMBL" id="TPX41205.1"/>
    </source>
</evidence>
<proteinExistence type="predicted"/>
<comment type="caution">
    <text evidence="2">The sequence shown here is derived from an EMBL/GenBank/DDBJ whole genome shotgun (WGS) entry which is preliminary data.</text>
</comment>
<name>A0A507CPZ3_9FUNG</name>
<sequence>MSFIRDLINRKRKSNASPPGLTRLVRQRTFMFYYAKIAAQYGWISYILGLVWLLLLPFPFHQKNYYVDENALMPAQTRRYFGYNDAAVAIKYQAGIREVYHAGNSSLARALYIEQEMKKLGLDAGHQTFTFDAWSQTISGVNAYAVFRAPRGDGTESIVISAPWTRSDGSVNLNAISYMLSFASFVRQWSFWAKDLIFLISDQGTVGTEAWLRAYHGLKPESPEAKYESLDHHGGVIMEAINLEFAGDTDYSYIGIVAEGLNGQLSNADVISTVVKCAEYEGVSLTLGDVPRPHSSYLPALKTLLRMVERQAMGLPVANHALFPKYKIEAITLVGVRSETGNAPVNMVTATRLLESILRSFNNLLEHLHHSFWFYFMPSPEKFIPISMYIGPMLALIFPLLFMSLSLWWRTGDPEFNQHPPGHPTIDKSTGFLIRPKHLSSFIQQKRYILIPAATLLSCFGTGVVMSYLPAPASWIEIRGMEPMLTLVLSMLVLDLVNTIILAPAVRFAIQSRFNTNDSWRVLNSAICSLMALTLGSLSTTNPSLSLTLGLLTVPVLISLTPRYRVVKLITHGMPLGGVEPPALPLRAEYNNHYATEAKGYK</sequence>
<dbReference type="PANTHER" id="PTHR13304">
    <property type="entry name" value="GLYCOSYLPHOSPHATIDYLINOSITOL ANCHOR ATTACHMENT 1 PROTEIN"/>
    <property type="match status" value="1"/>
</dbReference>